<name>A0ABZ0ZSD8_9ACTN</name>
<dbReference type="GO" id="GO:0016829">
    <property type="term" value="F:lyase activity"/>
    <property type="evidence" value="ECO:0007669"/>
    <property type="project" value="UniProtKB-KW"/>
</dbReference>
<dbReference type="Pfam" id="PF00211">
    <property type="entry name" value="Guanylate_cyc"/>
    <property type="match status" value="1"/>
</dbReference>
<keyword evidence="5" id="KW-1185">Reference proteome</keyword>
<evidence type="ECO:0000313" key="5">
    <source>
        <dbReference type="Proteomes" id="UP001327225"/>
    </source>
</evidence>
<keyword evidence="4" id="KW-0456">Lyase</keyword>
<evidence type="ECO:0000256" key="2">
    <source>
        <dbReference type="SAM" id="MobiDB-lite"/>
    </source>
</evidence>
<protein>
    <submittedName>
        <fullName evidence="4">Adenylate/guanylate cyclase domain-containing protein</fullName>
        <ecNumber evidence="4">4.6.1.-</ecNumber>
    </submittedName>
</protein>
<dbReference type="SUPFAM" id="SSF55073">
    <property type="entry name" value="Nucleotide cyclase"/>
    <property type="match status" value="1"/>
</dbReference>
<dbReference type="SMART" id="SM00044">
    <property type="entry name" value="CYCc"/>
    <property type="match status" value="1"/>
</dbReference>
<comment type="similarity">
    <text evidence="1">Belongs to the adenylyl cyclase class-3 family.</text>
</comment>
<evidence type="ECO:0000256" key="1">
    <source>
        <dbReference type="ARBA" id="ARBA00005381"/>
    </source>
</evidence>
<evidence type="ECO:0000259" key="3">
    <source>
        <dbReference type="PROSITE" id="PS50125"/>
    </source>
</evidence>
<sequence>MTAPEQPTDRAAPPTAGAGALDSLEEHLLGERPTLTQAEVADQAGISLDAARELWHLLGFAHAEPEERAFTQGDVRALKLTQDLTDLGLLTEDRQDGMVRTLGRSFARLAEWQVGLLAETALDTGIDPTDGILELADEVTPRVEELQTFVWRRHVLNAASRMLAVADAGDRTSDRAVCFVDIVGYTSRSRTLTDRELVTWLEAFETAALDTVIEHNGRIIKNIGDELLIVADTAEDAAAIAMELTRRGSDEDDDFPDVRAGVAYGEVVTRLGDVFGPVVNIAARLTSVARPGTVLIDKGMYAALTGAAGDDADTSDTEGPERDESPYRFRRVRRVSVKGYSRLHPWALQPRD</sequence>
<feature type="domain" description="Guanylate cyclase" evidence="3">
    <location>
        <begin position="176"/>
        <end position="286"/>
    </location>
</feature>
<feature type="region of interest" description="Disordered" evidence="2">
    <location>
        <begin position="308"/>
        <end position="328"/>
    </location>
</feature>
<reference evidence="5" key="1">
    <citation type="submission" date="2023-12" db="EMBL/GenBank/DDBJ databases">
        <title>Novel species in genus Nocardioides.</title>
        <authorList>
            <person name="Zhou H."/>
        </authorList>
    </citation>
    <scope>NUCLEOTIDE SEQUENCE [LARGE SCALE GENOMIC DNA]</scope>
    <source>
        <strain evidence="5">HM61</strain>
    </source>
</reference>
<dbReference type="Proteomes" id="UP001327225">
    <property type="component" value="Chromosome"/>
</dbReference>
<dbReference type="InterPro" id="IPR050697">
    <property type="entry name" value="Adenylyl/Guanylyl_Cyclase_3/4"/>
</dbReference>
<evidence type="ECO:0000313" key="4">
    <source>
        <dbReference type="EMBL" id="WQQ26408.1"/>
    </source>
</evidence>
<dbReference type="InterPro" id="IPR001054">
    <property type="entry name" value="A/G_cyclase"/>
</dbReference>
<gene>
    <name evidence="4" type="ORF">SHK19_20935</name>
</gene>
<organism evidence="4 5">
    <name type="scientific">Nocardioides bizhenqiangii</name>
    <dbReference type="NCBI Taxonomy" id="3095076"/>
    <lineage>
        <taxon>Bacteria</taxon>
        <taxon>Bacillati</taxon>
        <taxon>Actinomycetota</taxon>
        <taxon>Actinomycetes</taxon>
        <taxon>Propionibacteriales</taxon>
        <taxon>Nocardioidaceae</taxon>
        <taxon>Nocardioides</taxon>
    </lineage>
</organism>
<dbReference type="EC" id="4.6.1.-" evidence="4"/>
<dbReference type="CDD" id="cd07302">
    <property type="entry name" value="CHD"/>
    <property type="match status" value="1"/>
</dbReference>
<dbReference type="PROSITE" id="PS50125">
    <property type="entry name" value="GUANYLATE_CYCLASE_2"/>
    <property type="match status" value="1"/>
</dbReference>
<proteinExistence type="inferred from homology"/>
<dbReference type="EMBL" id="CP141059">
    <property type="protein sequence ID" value="WQQ26408.1"/>
    <property type="molecule type" value="Genomic_DNA"/>
</dbReference>
<dbReference type="RefSeq" id="WP_322454460.1">
    <property type="nucleotide sequence ID" value="NZ_CP141059.1"/>
</dbReference>
<dbReference type="Gene3D" id="3.30.70.1230">
    <property type="entry name" value="Nucleotide cyclase"/>
    <property type="match status" value="1"/>
</dbReference>
<accession>A0ABZ0ZSD8</accession>
<dbReference type="PANTHER" id="PTHR43081">
    <property type="entry name" value="ADENYLATE CYCLASE, TERMINAL-DIFFERENTIATION SPECIFIC-RELATED"/>
    <property type="match status" value="1"/>
</dbReference>
<dbReference type="InterPro" id="IPR029787">
    <property type="entry name" value="Nucleotide_cyclase"/>
</dbReference>
<dbReference type="PANTHER" id="PTHR43081:SF1">
    <property type="entry name" value="ADENYLATE CYCLASE, TERMINAL-DIFFERENTIATION SPECIFIC"/>
    <property type="match status" value="1"/>
</dbReference>